<proteinExistence type="predicted"/>
<dbReference type="PROSITE" id="PS50110">
    <property type="entry name" value="RESPONSE_REGULATORY"/>
    <property type="match status" value="1"/>
</dbReference>
<dbReference type="EMBL" id="SWBQ01000001">
    <property type="protein sequence ID" value="TKC09379.1"/>
    <property type="molecule type" value="Genomic_DNA"/>
</dbReference>
<dbReference type="OrthoDB" id="5432534at2"/>
<dbReference type="InterPro" id="IPR050595">
    <property type="entry name" value="Bact_response_regulator"/>
</dbReference>
<evidence type="ECO:0000313" key="4">
    <source>
        <dbReference type="EMBL" id="TKC09379.1"/>
    </source>
</evidence>
<dbReference type="SUPFAM" id="SSF52172">
    <property type="entry name" value="CheY-like"/>
    <property type="match status" value="1"/>
</dbReference>
<dbReference type="SMART" id="SM00448">
    <property type="entry name" value="REC"/>
    <property type="match status" value="1"/>
</dbReference>
<keyword evidence="5" id="KW-1185">Reference proteome</keyword>
<feature type="modified residue" description="4-aspartylphosphate" evidence="2">
    <location>
        <position position="53"/>
    </location>
</feature>
<dbReference type="PANTHER" id="PTHR44591:SF3">
    <property type="entry name" value="RESPONSE REGULATORY DOMAIN-CONTAINING PROTEIN"/>
    <property type="match status" value="1"/>
</dbReference>
<dbReference type="RefSeq" id="WP_136834790.1">
    <property type="nucleotide sequence ID" value="NZ_SWBQ01000001.1"/>
</dbReference>
<dbReference type="GO" id="GO:0000160">
    <property type="term" value="P:phosphorelay signal transduction system"/>
    <property type="evidence" value="ECO:0007669"/>
    <property type="project" value="InterPro"/>
</dbReference>
<evidence type="ECO:0000256" key="1">
    <source>
        <dbReference type="ARBA" id="ARBA00022553"/>
    </source>
</evidence>
<evidence type="ECO:0000256" key="2">
    <source>
        <dbReference type="PROSITE-ProRule" id="PRU00169"/>
    </source>
</evidence>
<keyword evidence="1 2" id="KW-0597">Phosphoprotein</keyword>
<dbReference type="Pfam" id="PF00072">
    <property type="entry name" value="Response_reg"/>
    <property type="match status" value="1"/>
</dbReference>
<dbReference type="CDD" id="cd17574">
    <property type="entry name" value="REC_OmpR"/>
    <property type="match status" value="1"/>
</dbReference>
<dbReference type="PANTHER" id="PTHR44591">
    <property type="entry name" value="STRESS RESPONSE REGULATOR PROTEIN 1"/>
    <property type="match status" value="1"/>
</dbReference>
<organism evidence="4 5">
    <name type="scientific">Pedobacter frigoris</name>
    <dbReference type="NCBI Taxonomy" id="2571272"/>
    <lineage>
        <taxon>Bacteria</taxon>
        <taxon>Pseudomonadati</taxon>
        <taxon>Bacteroidota</taxon>
        <taxon>Sphingobacteriia</taxon>
        <taxon>Sphingobacteriales</taxon>
        <taxon>Sphingobacteriaceae</taxon>
        <taxon>Pedobacter</taxon>
    </lineage>
</organism>
<protein>
    <submittedName>
        <fullName evidence="4">Response regulator</fullName>
    </submittedName>
</protein>
<dbReference type="InterPro" id="IPR001789">
    <property type="entry name" value="Sig_transdc_resp-reg_receiver"/>
</dbReference>
<reference evidence="4 5" key="1">
    <citation type="submission" date="2019-04" db="EMBL/GenBank/DDBJ databases">
        <title>Pedobacter sp. RP-3-15 sp. nov., isolated from Arctic soil.</title>
        <authorList>
            <person name="Dahal R.H."/>
            <person name="Kim D.-U."/>
        </authorList>
    </citation>
    <scope>NUCLEOTIDE SEQUENCE [LARGE SCALE GENOMIC DNA]</scope>
    <source>
        <strain evidence="4 5">RP-3-15</strain>
    </source>
</reference>
<dbReference type="Proteomes" id="UP000307244">
    <property type="component" value="Unassembled WGS sequence"/>
</dbReference>
<sequence length="129" mass="14423">MPKLIYIVEDDQDISFIVEYILIEEGYLVNTFKTARAFNTQMKLNWPDLILLDVMLPDGNGIEICHSLKTAATTTHIPVVIMSAHAAETAILEEACADDFISKPFDLEHLIQIIKNTLSKVTSSGDSRQ</sequence>
<dbReference type="Gene3D" id="3.40.50.2300">
    <property type="match status" value="1"/>
</dbReference>
<comment type="caution">
    <text evidence="4">The sequence shown here is derived from an EMBL/GenBank/DDBJ whole genome shotgun (WGS) entry which is preliminary data.</text>
</comment>
<evidence type="ECO:0000313" key="5">
    <source>
        <dbReference type="Proteomes" id="UP000307244"/>
    </source>
</evidence>
<name>A0A4U1CTT0_9SPHI</name>
<evidence type="ECO:0000259" key="3">
    <source>
        <dbReference type="PROSITE" id="PS50110"/>
    </source>
</evidence>
<dbReference type="AlphaFoldDB" id="A0A4U1CTT0"/>
<accession>A0A4U1CTT0</accession>
<dbReference type="InterPro" id="IPR011006">
    <property type="entry name" value="CheY-like_superfamily"/>
</dbReference>
<feature type="domain" description="Response regulatory" evidence="3">
    <location>
        <begin position="4"/>
        <end position="118"/>
    </location>
</feature>
<gene>
    <name evidence="4" type="ORF">FA047_04600</name>
</gene>